<keyword evidence="4 9" id="KW-0645">Protease</keyword>
<sequence length="475" mass="51888">MNKKEIEQLKTKLFKQDRLAWDELASAETEKVFALAEDYKIFLDRSKTEREAAGQIVARAEDKGFISMDAALKQGSVSPHQKVYSIFKEKCVALAVVGKAPIQDGMNLIASHIDSPRLDLKQNPVYEDTDLALLKTHYYGGIRKYQWMSIPLALHGRIIRADGETMDITIGEGADDPVFVVSDLLPHLAGKIQEDKKLSEAFEGEKLNLIAGSLPLGKDSVSDRFKLALLNLFHQRYGICEADFVSAELEAVPAGRSRDIGLDRSLVGGYGQDDRICAFTELTALLETKAPQRTALGLFFDKEEIGSEGNTGAQTAFMADFISDLLRLTTGAGAVTEQTVRRALINTRALSADVNAAMDPDFKEVHEKMNAAKIGHGVCMTKFTGSRGKSGSSDASAEFVGAIRTLFDKNNIVWQTGELGKIDQGGGGTLAKFLAQRGMEILDCGPAVLSMHSPFEIASKADIYMTFKGYHAFFA</sequence>
<evidence type="ECO:0000313" key="12">
    <source>
        <dbReference type="Proteomes" id="UP000000442"/>
    </source>
</evidence>
<dbReference type="OrthoDB" id="5288740at2"/>
<dbReference type="Gene3D" id="2.30.250.10">
    <property type="entry name" value="Aminopeptidase i, Domain 2"/>
    <property type="match status" value="1"/>
</dbReference>
<dbReference type="PANTHER" id="PTHR28570:SF2">
    <property type="entry name" value="M18 FAMILY AMINOPEPTIDASE 1-RELATED"/>
    <property type="match status" value="1"/>
</dbReference>
<dbReference type="GO" id="GO:0006508">
    <property type="term" value="P:proteolysis"/>
    <property type="evidence" value="ECO:0007669"/>
    <property type="project" value="UniProtKB-KW"/>
</dbReference>
<evidence type="ECO:0000313" key="11">
    <source>
        <dbReference type="EMBL" id="ACN16115.1"/>
    </source>
</evidence>
<dbReference type="Gene3D" id="3.40.630.10">
    <property type="entry name" value="Zn peptidases"/>
    <property type="match status" value="1"/>
</dbReference>
<dbReference type="InterPro" id="IPR023358">
    <property type="entry name" value="Peptidase_M18_dom2"/>
</dbReference>
<keyword evidence="5 9" id="KW-0479">Metal-binding</keyword>
<evidence type="ECO:0000256" key="5">
    <source>
        <dbReference type="ARBA" id="ARBA00022723"/>
    </source>
</evidence>
<comment type="cofactor">
    <cofactor evidence="1 10">
        <name>Zn(2+)</name>
        <dbReference type="ChEBI" id="CHEBI:29105"/>
    </cofactor>
</comment>
<reference evidence="11 12" key="1">
    <citation type="journal article" date="2009" name="Environ. Microbiol.">
        <title>Genome sequence of Desulfobacterium autotrophicum HRM2, a marine sulfate reducer oxidizing organic carbon completely to carbon dioxide.</title>
        <authorList>
            <person name="Strittmatter A.W."/>
            <person name="Liesegang H."/>
            <person name="Rabus R."/>
            <person name="Decker I."/>
            <person name="Amann J."/>
            <person name="Andres S."/>
            <person name="Henne A."/>
            <person name="Fricke W.F."/>
            <person name="Martinez-Arias R."/>
            <person name="Bartels D."/>
            <person name="Goesmann A."/>
            <person name="Krause L."/>
            <person name="Puehler A."/>
            <person name="Klenk H.P."/>
            <person name="Richter M."/>
            <person name="Schuler M."/>
            <person name="Gloeckner F.O."/>
            <person name="Meyerdierks A."/>
            <person name="Gottschalk G."/>
            <person name="Amann R."/>
        </authorList>
    </citation>
    <scope>NUCLEOTIDE SEQUENCE [LARGE SCALE GENOMIC DNA]</scope>
    <source>
        <strain evidence="12">ATCC 43914 / DSM 3382 / HRM2</strain>
    </source>
</reference>
<dbReference type="SUPFAM" id="SSF101821">
    <property type="entry name" value="Aminopeptidase/glucanase lid domain"/>
    <property type="match status" value="1"/>
</dbReference>
<accession>C0QK89</accession>
<evidence type="ECO:0000256" key="1">
    <source>
        <dbReference type="ARBA" id="ARBA00001947"/>
    </source>
</evidence>
<dbReference type="EC" id="3.4.11.-" evidence="10"/>
<evidence type="ECO:0000256" key="4">
    <source>
        <dbReference type="ARBA" id="ARBA00022670"/>
    </source>
</evidence>
<dbReference type="AlphaFoldDB" id="C0QK89"/>
<dbReference type="HOGENOM" id="CLU_590123_0_0_7"/>
<evidence type="ECO:0000256" key="3">
    <source>
        <dbReference type="ARBA" id="ARBA00022438"/>
    </source>
</evidence>
<keyword evidence="7 9" id="KW-0862">Zinc</keyword>
<proteinExistence type="inferred from homology"/>
<dbReference type="eggNOG" id="COG1362">
    <property type="taxonomic scope" value="Bacteria"/>
</dbReference>
<keyword evidence="12" id="KW-1185">Reference proteome</keyword>
<dbReference type="GO" id="GO:0005737">
    <property type="term" value="C:cytoplasm"/>
    <property type="evidence" value="ECO:0007669"/>
    <property type="project" value="UniProtKB-ARBA"/>
</dbReference>
<evidence type="ECO:0000256" key="6">
    <source>
        <dbReference type="ARBA" id="ARBA00022801"/>
    </source>
</evidence>
<comment type="similarity">
    <text evidence="2 9">Belongs to the peptidase M18 family.</text>
</comment>
<dbReference type="NCBIfam" id="NF002600">
    <property type="entry name" value="PRK02256.1"/>
    <property type="match status" value="1"/>
</dbReference>
<gene>
    <name evidence="11" type="ordered locus">HRM2_30320</name>
</gene>
<evidence type="ECO:0000256" key="10">
    <source>
        <dbReference type="RuleBase" id="RU004387"/>
    </source>
</evidence>
<keyword evidence="8 9" id="KW-0482">Metalloprotease</keyword>
<dbReference type="Pfam" id="PF02127">
    <property type="entry name" value="Peptidase_M18"/>
    <property type="match status" value="1"/>
</dbReference>
<dbReference type="EMBL" id="CP001087">
    <property type="protein sequence ID" value="ACN16115.1"/>
    <property type="molecule type" value="Genomic_DNA"/>
</dbReference>
<dbReference type="InterPro" id="IPR001948">
    <property type="entry name" value="Peptidase_M18"/>
</dbReference>
<dbReference type="PANTHER" id="PTHR28570">
    <property type="entry name" value="ASPARTYL AMINOPEPTIDASE"/>
    <property type="match status" value="1"/>
</dbReference>
<dbReference type="GO" id="GO:0004177">
    <property type="term" value="F:aminopeptidase activity"/>
    <property type="evidence" value="ECO:0007669"/>
    <property type="project" value="UniProtKB-KW"/>
</dbReference>
<dbReference type="GO" id="GO:0008270">
    <property type="term" value="F:zinc ion binding"/>
    <property type="evidence" value="ECO:0007669"/>
    <property type="project" value="InterPro"/>
</dbReference>
<keyword evidence="6 9" id="KW-0378">Hydrolase</keyword>
<dbReference type="PRINTS" id="PR00932">
    <property type="entry name" value="AMINO1PTASE"/>
</dbReference>
<dbReference type="STRING" id="177437.HRM2_30320"/>
<dbReference type="Proteomes" id="UP000000442">
    <property type="component" value="Chromosome"/>
</dbReference>
<dbReference type="RefSeq" id="WP_015904877.1">
    <property type="nucleotide sequence ID" value="NC_012108.1"/>
</dbReference>
<name>C0QK89_DESAH</name>
<protein>
    <recommendedName>
        <fullName evidence="10">M18 family aminopeptidase</fullName>
        <ecNumber evidence="10">3.4.11.-</ecNumber>
    </recommendedName>
</protein>
<evidence type="ECO:0000256" key="9">
    <source>
        <dbReference type="RuleBase" id="RU004386"/>
    </source>
</evidence>
<dbReference type="GO" id="GO:0008237">
    <property type="term" value="F:metallopeptidase activity"/>
    <property type="evidence" value="ECO:0007669"/>
    <property type="project" value="UniProtKB-KW"/>
</dbReference>
<evidence type="ECO:0000256" key="2">
    <source>
        <dbReference type="ARBA" id="ARBA00008290"/>
    </source>
</evidence>
<dbReference type="KEGG" id="dat:HRM2_30320"/>
<evidence type="ECO:0000256" key="8">
    <source>
        <dbReference type="ARBA" id="ARBA00023049"/>
    </source>
</evidence>
<dbReference type="SUPFAM" id="SSF53187">
    <property type="entry name" value="Zn-dependent exopeptidases"/>
    <property type="match status" value="1"/>
</dbReference>
<organism evidence="11 12">
    <name type="scientific">Desulforapulum autotrophicum (strain ATCC 43914 / DSM 3382 / VKM B-1955 / HRM2)</name>
    <name type="common">Desulfobacterium autotrophicum</name>
    <dbReference type="NCBI Taxonomy" id="177437"/>
    <lineage>
        <taxon>Bacteria</taxon>
        <taxon>Pseudomonadati</taxon>
        <taxon>Thermodesulfobacteriota</taxon>
        <taxon>Desulfobacteria</taxon>
        <taxon>Desulfobacterales</taxon>
        <taxon>Desulfobacteraceae</taxon>
        <taxon>Desulforapulum</taxon>
    </lineage>
</organism>
<evidence type="ECO:0000256" key="7">
    <source>
        <dbReference type="ARBA" id="ARBA00022833"/>
    </source>
</evidence>
<keyword evidence="3 9" id="KW-0031">Aminopeptidase</keyword>